<dbReference type="AlphaFoldDB" id="A0A0D0CN23"/>
<gene>
    <name evidence="1" type="ORF">GYMLUDRAFT_61895</name>
</gene>
<dbReference type="EMBL" id="KN834796">
    <property type="protein sequence ID" value="KIK56653.1"/>
    <property type="molecule type" value="Genomic_DNA"/>
</dbReference>
<name>A0A0D0CN23_9AGAR</name>
<evidence type="ECO:0000313" key="2">
    <source>
        <dbReference type="Proteomes" id="UP000053593"/>
    </source>
</evidence>
<dbReference type="Proteomes" id="UP000053593">
    <property type="component" value="Unassembled WGS sequence"/>
</dbReference>
<proteinExistence type="predicted"/>
<dbReference type="HOGENOM" id="CLU_1981831_0_0_1"/>
<evidence type="ECO:0000313" key="1">
    <source>
        <dbReference type="EMBL" id="KIK56653.1"/>
    </source>
</evidence>
<sequence>MSNPRNSSDSSSDPSSHEDQMLNNLWHAIRAIQINELIEASQNLPSFQHSGRHMNSLHSIETTAEEITVLFFVTRMELSSAIAALDEAPASDRARLRAWVAIQNMHHVVVTLQETVLTLQELAIVATAISLRLSTH</sequence>
<protein>
    <submittedName>
        <fullName evidence="1">Uncharacterized protein</fullName>
    </submittedName>
</protein>
<organism evidence="1 2">
    <name type="scientific">Collybiopsis luxurians FD-317 M1</name>
    <dbReference type="NCBI Taxonomy" id="944289"/>
    <lineage>
        <taxon>Eukaryota</taxon>
        <taxon>Fungi</taxon>
        <taxon>Dikarya</taxon>
        <taxon>Basidiomycota</taxon>
        <taxon>Agaricomycotina</taxon>
        <taxon>Agaricomycetes</taxon>
        <taxon>Agaricomycetidae</taxon>
        <taxon>Agaricales</taxon>
        <taxon>Marasmiineae</taxon>
        <taxon>Omphalotaceae</taxon>
        <taxon>Collybiopsis</taxon>
        <taxon>Collybiopsis luxurians</taxon>
    </lineage>
</organism>
<reference evidence="1 2" key="1">
    <citation type="submission" date="2014-04" db="EMBL/GenBank/DDBJ databases">
        <title>Evolutionary Origins and Diversification of the Mycorrhizal Mutualists.</title>
        <authorList>
            <consortium name="DOE Joint Genome Institute"/>
            <consortium name="Mycorrhizal Genomics Consortium"/>
            <person name="Kohler A."/>
            <person name="Kuo A."/>
            <person name="Nagy L.G."/>
            <person name="Floudas D."/>
            <person name="Copeland A."/>
            <person name="Barry K.W."/>
            <person name="Cichocki N."/>
            <person name="Veneault-Fourrey C."/>
            <person name="LaButti K."/>
            <person name="Lindquist E.A."/>
            <person name="Lipzen A."/>
            <person name="Lundell T."/>
            <person name="Morin E."/>
            <person name="Murat C."/>
            <person name="Riley R."/>
            <person name="Ohm R."/>
            <person name="Sun H."/>
            <person name="Tunlid A."/>
            <person name="Henrissat B."/>
            <person name="Grigoriev I.V."/>
            <person name="Hibbett D.S."/>
            <person name="Martin F."/>
        </authorList>
    </citation>
    <scope>NUCLEOTIDE SEQUENCE [LARGE SCALE GENOMIC DNA]</scope>
    <source>
        <strain evidence="1 2">FD-317 M1</strain>
    </source>
</reference>
<accession>A0A0D0CN23</accession>
<keyword evidence="2" id="KW-1185">Reference proteome</keyword>